<comment type="caution">
    <text evidence="2">The sequence shown here is derived from an EMBL/GenBank/DDBJ whole genome shotgun (WGS) entry which is preliminary data.</text>
</comment>
<gene>
    <name evidence="2" type="ORF">KFK09_005637</name>
</gene>
<evidence type="ECO:0000313" key="3">
    <source>
        <dbReference type="Proteomes" id="UP000829196"/>
    </source>
</evidence>
<dbReference type="OrthoDB" id="693186at2759"/>
<dbReference type="PANTHER" id="PTHR47481:SF31">
    <property type="entry name" value="OS01G0873500 PROTEIN"/>
    <property type="match status" value="1"/>
</dbReference>
<evidence type="ECO:0008006" key="4">
    <source>
        <dbReference type="Google" id="ProtNLM"/>
    </source>
</evidence>
<reference evidence="2" key="1">
    <citation type="journal article" date="2022" name="Front. Genet.">
        <title>Chromosome-Scale Assembly of the Dendrobium nobile Genome Provides Insights Into the Molecular Mechanism of the Biosynthesis of the Medicinal Active Ingredient of Dendrobium.</title>
        <authorList>
            <person name="Xu Q."/>
            <person name="Niu S.-C."/>
            <person name="Li K.-L."/>
            <person name="Zheng P.-J."/>
            <person name="Zhang X.-J."/>
            <person name="Jia Y."/>
            <person name="Liu Y."/>
            <person name="Niu Y.-X."/>
            <person name="Yu L.-H."/>
            <person name="Chen D.-F."/>
            <person name="Zhang G.-Q."/>
        </authorList>
    </citation>
    <scope>NUCLEOTIDE SEQUENCE</scope>
    <source>
        <tissue evidence="2">Leaf</tissue>
    </source>
</reference>
<protein>
    <recommendedName>
        <fullName evidence="4">Retrovirus-related Pol polyprotein from transposon TNT 1-94</fullName>
    </recommendedName>
</protein>
<dbReference type="Pfam" id="PF14223">
    <property type="entry name" value="Retrotran_gag_2"/>
    <property type="match status" value="1"/>
</dbReference>
<accession>A0A8T3C135</accession>
<evidence type="ECO:0000313" key="2">
    <source>
        <dbReference type="EMBL" id="KAI0523243.1"/>
    </source>
</evidence>
<dbReference type="EMBL" id="JAGYWB010000005">
    <property type="protein sequence ID" value="KAI0523243.1"/>
    <property type="molecule type" value="Genomic_DNA"/>
</dbReference>
<dbReference type="Proteomes" id="UP000829196">
    <property type="component" value="Unassembled WGS sequence"/>
</dbReference>
<organism evidence="2 3">
    <name type="scientific">Dendrobium nobile</name>
    <name type="common">Orchid</name>
    <dbReference type="NCBI Taxonomy" id="94219"/>
    <lineage>
        <taxon>Eukaryota</taxon>
        <taxon>Viridiplantae</taxon>
        <taxon>Streptophyta</taxon>
        <taxon>Embryophyta</taxon>
        <taxon>Tracheophyta</taxon>
        <taxon>Spermatophyta</taxon>
        <taxon>Magnoliopsida</taxon>
        <taxon>Liliopsida</taxon>
        <taxon>Asparagales</taxon>
        <taxon>Orchidaceae</taxon>
        <taxon>Epidendroideae</taxon>
        <taxon>Malaxideae</taxon>
        <taxon>Dendrobiinae</taxon>
        <taxon>Dendrobium</taxon>
    </lineage>
</organism>
<dbReference type="PANTHER" id="PTHR47481">
    <property type="match status" value="1"/>
</dbReference>
<evidence type="ECO:0000256" key="1">
    <source>
        <dbReference type="SAM" id="MobiDB-lite"/>
    </source>
</evidence>
<keyword evidence="3" id="KW-1185">Reference proteome</keyword>
<name>A0A8T3C135_DENNO</name>
<dbReference type="AlphaFoldDB" id="A0A8T3C135"/>
<sequence>MASSDLSSPPAQDFTSAITASSIPSSLKFLVSNIKNLVPTQLSTDNYPLWRSQIVKIFRANGFSSFLESPSSSPSEHILSSDGIQTPNPTYQSWILQDQNLAAALCSTITPTVFPYILHLESTHAIWTSLELRFQSTNRSKVIQLKNELHHISMNSSTMTQYLTKIKSLVDQMASAGSTLDTEDVILYILNGLPATYQSFKTSIRTMLNPISLDNLYALLLSEEINIAMDAARITPSADPTLALYSNRGRGRRGRGRNSYKNSNAPRPTTAVICQICTKKDHYASSC</sequence>
<proteinExistence type="predicted"/>
<feature type="compositionally biased region" description="Basic residues" evidence="1">
    <location>
        <begin position="249"/>
        <end position="258"/>
    </location>
</feature>
<feature type="region of interest" description="Disordered" evidence="1">
    <location>
        <begin position="243"/>
        <end position="264"/>
    </location>
</feature>